<dbReference type="EMBL" id="FUWZ01000001">
    <property type="protein sequence ID" value="SJZ78481.1"/>
    <property type="molecule type" value="Genomic_DNA"/>
</dbReference>
<dbReference type="InterPro" id="IPR018728">
    <property type="entry name" value="DUF2268"/>
</dbReference>
<dbReference type="STRING" id="634771.SAMN04488128_1011583"/>
<keyword evidence="2" id="KW-0645">Protease</keyword>
<name>A0A1T4NGJ1_9BACT</name>
<dbReference type="GO" id="GO:0006508">
    <property type="term" value="P:proteolysis"/>
    <property type="evidence" value="ECO:0007669"/>
    <property type="project" value="UniProtKB-KW"/>
</dbReference>
<dbReference type="Proteomes" id="UP000190367">
    <property type="component" value="Unassembled WGS sequence"/>
</dbReference>
<evidence type="ECO:0000259" key="1">
    <source>
        <dbReference type="Pfam" id="PF10026"/>
    </source>
</evidence>
<evidence type="ECO:0000313" key="2">
    <source>
        <dbReference type="EMBL" id="SJZ78481.1"/>
    </source>
</evidence>
<dbReference type="AlphaFoldDB" id="A0A1T4NGJ1"/>
<dbReference type="GO" id="GO:0008233">
    <property type="term" value="F:peptidase activity"/>
    <property type="evidence" value="ECO:0007669"/>
    <property type="project" value="UniProtKB-KW"/>
</dbReference>
<evidence type="ECO:0000313" key="3">
    <source>
        <dbReference type="Proteomes" id="UP000190367"/>
    </source>
</evidence>
<dbReference type="Pfam" id="PF10026">
    <property type="entry name" value="DUF2268"/>
    <property type="match status" value="1"/>
</dbReference>
<gene>
    <name evidence="2" type="ORF">SAMN04488128_1011583</name>
</gene>
<dbReference type="OrthoDB" id="6402335at2"/>
<feature type="domain" description="DUF2268" evidence="1">
    <location>
        <begin position="189"/>
        <end position="290"/>
    </location>
</feature>
<accession>A0A1T4NGJ1</accession>
<keyword evidence="2" id="KW-0378">Hydrolase</keyword>
<sequence length="316" mass="35840">MKFTFIIFIASWMFVTASVQKKGPNVITTDIDNFWNAYDSICITTDSLKQLHYIRTLYIDKGTPGLHGFMKAKAYTAEEWVKVIRRYPKFWRSIRSNTYKVKKLAPEFGPGIDRLRELYPALKPANIYFTVGALRSGGTTQDDMVLIGSEMITGNATTDISEFSPGKQKFLGNYYLTDPIKNAVLLNIHEYVHTQQRRHGYNLLSQAICEGACDFVTELVTGKKMPLPYMDYGLKNAQAVRKKFLAEMHNPSWDGWLYNAASDNAPVGDLGYYVGYAICKAYYDQQKDKKAAVREIIELDYGDSTAVNGFFKASGY</sequence>
<reference evidence="3" key="1">
    <citation type="submission" date="2017-02" db="EMBL/GenBank/DDBJ databases">
        <authorList>
            <person name="Varghese N."/>
            <person name="Submissions S."/>
        </authorList>
    </citation>
    <scope>NUCLEOTIDE SEQUENCE [LARGE SCALE GENOMIC DNA]</scope>
    <source>
        <strain evidence="3">DSM 22224</strain>
    </source>
</reference>
<proteinExistence type="predicted"/>
<organism evidence="2 3">
    <name type="scientific">Chitinophaga eiseniae</name>
    <dbReference type="NCBI Taxonomy" id="634771"/>
    <lineage>
        <taxon>Bacteria</taxon>
        <taxon>Pseudomonadati</taxon>
        <taxon>Bacteroidota</taxon>
        <taxon>Chitinophagia</taxon>
        <taxon>Chitinophagales</taxon>
        <taxon>Chitinophagaceae</taxon>
        <taxon>Chitinophaga</taxon>
    </lineage>
</organism>
<dbReference type="RefSeq" id="WP_078668178.1">
    <property type="nucleotide sequence ID" value="NZ_FUWZ01000001.1"/>
</dbReference>
<keyword evidence="3" id="KW-1185">Reference proteome</keyword>
<protein>
    <submittedName>
        <fullName evidence="2">Predicted Zn-dependent protease</fullName>
    </submittedName>
</protein>